<gene>
    <name evidence="1" type="ORF">O181_043865</name>
</gene>
<sequence length="113" mass="13012">MKYYSLYSSSQILLLKDWVVIPNDPAIQLNILQNCNDSALSGHTGLEKTFKPVTPDFNWSGMTQFSSIMYHPVNSVQKQKYPAQEVWKPQTSSKSKWSLDSSLDEFYHQTVTF</sequence>
<dbReference type="Proteomes" id="UP000765509">
    <property type="component" value="Unassembled WGS sequence"/>
</dbReference>
<name>A0A9Q3DJ36_9BASI</name>
<comment type="caution">
    <text evidence="1">The sequence shown here is derived from an EMBL/GenBank/DDBJ whole genome shotgun (WGS) entry which is preliminary data.</text>
</comment>
<proteinExistence type="predicted"/>
<organism evidence="1 2">
    <name type="scientific">Austropuccinia psidii MF-1</name>
    <dbReference type="NCBI Taxonomy" id="1389203"/>
    <lineage>
        <taxon>Eukaryota</taxon>
        <taxon>Fungi</taxon>
        <taxon>Dikarya</taxon>
        <taxon>Basidiomycota</taxon>
        <taxon>Pucciniomycotina</taxon>
        <taxon>Pucciniomycetes</taxon>
        <taxon>Pucciniales</taxon>
        <taxon>Sphaerophragmiaceae</taxon>
        <taxon>Austropuccinia</taxon>
    </lineage>
</organism>
<dbReference type="AlphaFoldDB" id="A0A9Q3DJ36"/>
<reference evidence="1" key="1">
    <citation type="submission" date="2021-03" db="EMBL/GenBank/DDBJ databases">
        <title>Draft genome sequence of rust myrtle Austropuccinia psidii MF-1, a brazilian biotype.</title>
        <authorList>
            <person name="Quecine M.C."/>
            <person name="Pachon D.M.R."/>
            <person name="Bonatelli M.L."/>
            <person name="Correr F.H."/>
            <person name="Franceschini L.M."/>
            <person name="Leite T.F."/>
            <person name="Margarido G.R.A."/>
            <person name="Almeida C.A."/>
            <person name="Ferrarezi J.A."/>
            <person name="Labate C.A."/>
        </authorList>
    </citation>
    <scope>NUCLEOTIDE SEQUENCE</scope>
    <source>
        <strain evidence="1">MF-1</strain>
    </source>
</reference>
<keyword evidence="2" id="KW-1185">Reference proteome</keyword>
<protein>
    <recommendedName>
        <fullName evidence="3">Integrase zinc-binding domain-containing protein</fullName>
    </recommendedName>
</protein>
<dbReference type="EMBL" id="AVOT02017753">
    <property type="protein sequence ID" value="MBW0504150.1"/>
    <property type="molecule type" value="Genomic_DNA"/>
</dbReference>
<evidence type="ECO:0000313" key="2">
    <source>
        <dbReference type="Proteomes" id="UP000765509"/>
    </source>
</evidence>
<accession>A0A9Q3DJ36</accession>
<evidence type="ECO:0000313" key="1">
    <source>
        <dbReference type="EMBL" id="MBW0504150.1"/>
    </source>
</evidence>
<evidence type="ECO:0008006" key="3">
    <source>
        <dbReference type="Google" id="ProtNLM"/>
    </source>
</evidence>